<dbReference type="OrthoDB" id="359268at2"/>
<proteinExistence type="inferred from homology"/>
<dbReference type="InterPro" id="IPR050619">
    <property type="entry name" value="Flavodoxin"/>
</dbReference>
<keyword evidence="3 8" id="KW-0813">Transport</keyword>
<dbReference type="InterPro" id="IPR001226">
    <property type="entry name" value="Flavodoxin_CS"/>
</dbReference>
<accession>A0A2Z6GC81</accession>
<dbReference type="GO" id="GO:0010181">
    <property type="term" value="F:FMN binding"/>
    <property type="evidence" value="ECO:0007669"/>
    <property type="project" value="UniProtKB-UniRule"/>
</dbReference>
<keyword evidence="7" id="KW-0535">Nitrogen fixation</keyword>
<evidence type="ECO:0000256" key="6">
    <source>
        <dbReference type="ARBA" id="ARBA00022982"/>
    </source>
</evidence>
<evidence type="ECO:0000256" key="5">
    <source>
        <dbReference type="ARBA" id="ARBA00022643"/>
    </source>
</evidence>
<comment type="function">
    <text evidence="8">Low-potential electron donor to a number of redox enzymes.</text>
</comment>
<sequence>MSRIGLFFASSTGNTRRIAKAIKKRYDDDTMADALNVNKASPELVAGYSFLIFGTSTLGGGELPGLSTDCMGGGWEEFLPKLKDVDFTGKTVALFGLGNQDKYPDEFVDAMGEIYHFIVERGAKVVGAWSTEGYEFISSKALVDDEFVGLALDQENQKIQSDSRLNEWLKLIAPEFELPELG</sequence>
<dbReference type="SUPFAM" id="SSF52218">
    <property type="entry name" value="Flavoproteins"/>
    <property type="match status" value="1"/>
</dbReference>
<evidence type="ECO:0000256" key="2">
    <source>
        <dbReference type="ARBA" id="ARBA00005267"/>
    </source>
</evidence>
<evidence type="ECO:0000256" key="7">
    <source>
        <dbReference type="ARBA" id="ARBA00023231"/>
    </source>
</evidence>
<dbReference type="InterPro" id="IPR010086">
    <property type="entry name" value="Flavodoxin_lc"/>
</dbReference>
<dbReference type="InterPro" id="IPR008254">
    <property type="entry name" value="Flavodoxin/NO_synth"/>
</dbReference>
<dbReference type="PRINTS" id="PR00369">
    <property type="entry name" value="FLAVODOXIN"/>
</dbReference>
<dbReference type="PROSITE" id="PS50902">
    <property type="entry name" value="FLAVODOXIN_LIKE"/>
    <property type="match status" value="1"/>
</dbReference>
<dbReference type="NCBIfam" id="NF006739">
    <property type="entry name" value="PRK09267.1-5"/>
    <property type="match status" value="1"/>
</dbReference>
<evidence type="ECO:0000256" key="1">
    <source>
        <dbReference type="ARBA" id="ARBA00001917"/>
    </source>
</evidence>
<dbReference type="Gene3D" id="3.40.50.360">
    <property type="match status" value="1"/>
</dbReference>
<dbReference type="Pfam" id="PF00258">
    <property type="entry name" value="Flavodoxin_1"/>
    <property type="match status" value="1"/>
</dbReference>
<keyword evidence="5 8" id="KW-0288">FMN</keyword>
<feature type="domain" description="Flavodoxin-like" evidence="9">
    <location>
        <begin position="4"/>
        <end position="173"/>
    </location>
</feature>
<dbReference type="EMBL" id="AP018738">
    <property type="protein sequence ID" value="BBE50982.1"/>
    <property type="molecule type" value="Genomic_DNA"/>
</dbReference>
<evidence type="ECO:0000256" key="4">
    <source>
        <dbReference type="ARBA" id="ARBA00022630"/>
    </source>
</evidence>
<keyword evidence="6 8" id="KW-0249">Electron transport</keyword>
<name>A0A2Z6GC81_9PROT</name>
<dbReference type="GO" id="GO:0009055">
    <property type="term" value="F:electron transfer activity"/>
    <property type="evidence" value="ECO:0007669"/>
    <property type="project" value="UniProtKB-UniRule"/>
</dbReference>
<dbReference type="InterPro" id="IPR001094">
    <property type="entry name" value="Flavdoxin-like"/>
</dbReference>
<dbReference type="PROSITE" id="PS00201">
    <property type="entry name" value="FLAVODOXIN"/>
    <property type="match status" value="1"/>
</dbReference>
<dbReference type="InterPro" id="IPR029039">
    <property type="entry name" value="Flavoprotein-like_sf"/>
</dbReference>
<dbReference type="Proteomes" id="UP000033070">
    <property type="component" value="Chromosome"/>
</dbReference>
<comment type="cofactor">
    <cofactor evidence="1 8">
        <name>FMN</name>
        <dbReference type="ChEBI" id="CHEBI:58210"/>
    </cofactor>
</comment>
<organism evidence="10 11">
    <name type="scientific">Ferriphaselus amnicola</name>
    <dbReference type="NCBI Taxonomy" id="1188319"/>
    <lineage>
        <taxon>Bacteria</taxon>
        <taxon>Pseudomonadati</taxon>
        <taxon>Pseudomonadota</taxon>
        <taxon>Betaproteobacteria</taxon>
        <taxon>Nitrosomonadales</taxon>
        <taxon>Gallionellaceae</taxon>
        <taxon>Ferriphaselus</taxon>
    </lineage>
</organism>
<dbReference type="KEGG" id="fam:OYT1_ch1428"/>
<comment type="similarity">
    <text evidence="2 8">Belongs to the flavodoxin family.</text>
</comment>
<evidence type="ECO:0000313" key="10">
    <source>
        <dbReference type="EMBL" id="BBE50982.1"/>
    </source>
</evidence>
<keyword evidence="4 8" id="KW-0285">Flavoprotein</keyword>
<dbReference type="PANTHER" id="PTHR42809">
    <property type="entry name" value="FLAVODOXIN 2"/>
    <property type="match status" value="1"/>
</dbReference>
<keyword evidence="11" id="KW-1185">Reference proteome</keyword>
<dbReference type="PIRSF" id="PIRSF038996">
    <property type="entry name" value="FldA"/>
    <property type="match status" value="1"/>
</dbReference>
<evidence type="ECO:0000256" key="3">
    <source>
        <dbReference type="ARBA" id="ARBA00022448"/>
    </source>
</evidence>
<reference evidence="10 11" key="1">
    <citation type="submission" date="2018-06" db="EMBL/GenBank/DDBJ databases">
        <title>OYT1 Genome Sequencing.</title>
        <authorList>
            <person name="Kato S."/>
            <person name="Itoh T."/>
            <person name="Ohkuma M."/>
        </authorList>
    </citation>
    <scope>NUCLEOTIDE SEQUENCE [LARGE SCALE GENOMIC DNA]</scope>
    <source>
        <strain evidence="10 11">OYT1</strain>
    </source>
</reference>
<protein>
    <recommendedName>
        <fullName evidence="8">Flavodoxin</fullName>
    </recommendedName>
</protein>
<dbReference type="PANTHER" id="PTHR42809:SF1">
    <property type="entry name" value="FLAVODOXIN 1"/>
    <property type="match status" value="1"/>
</dbReference>
<evidence type="ECO:0000313" key="11">
    <source>
        <dbReference type="Proteomes" id="UP000033070"/>
    </source>
</evidence>
<dbReference type="RefSeq" id="WP_062627721.1">
    <property type="nucleotide sequence ID" value="NZ_AP018738.1"/>
</dbReference>
<dbReference type="AlphaFoldDB" id="A0A2Z6GC81"/>
<dbReference type="STRING" id="1188319.OYT1_02626"/>
<evidence type="ECO:0000256" key="8">
    <source>
        <dbReference type="PIRNR" id="PIRNR038996"/>
    </source>
</evidence>
<dbReference type="NCBIfam" id="TIGR01752">
    <property type="entry name" value="flav_long"/>
    <property type="match status" value="1"/>
</dbReference>
<gene>
    <name evidence="10" type="ORF">OYT1_ch1428</name>
</gene>
<evidence type="ECO:0000259" key="9">
    <source>
        <dbReference type="PROSITE" id="PS50902"/>
    </source>
</evidence>